<evidence type="ECO:0000256" key="1">
    <source>
        <dbReference type="SAM" id="MobiDB-lite"/>
    </source>
</evidence>
<feature type="region of interest" description="Disordered" evidence="1">
    <location>
        <begin position="1"/>
        <end position="21"/>
    </location>
</feature>
<evidence type="ECO:0000313" key="2">
    <source>
        <dbReference type="EMBL" id="PXV68479.1"/>
    </source>
</evidence>
<gene>
    <name evidence="2" type="ORF">C8D93_104177</name>
</gene>
<evidence type="ECO:0000313" key="3">
    <source>
        <dbReference type="Proteomes" id="UP000248330"/>
    </source>
</evidence>
<dbReference type="EMBL" id="QICN01000004">
    <property type="protein sequence ID" value="PXV68479.1"/>
    <property type="molecule type" value="Genomic_DNA"/>
</dbReference>
<comment type="caution">
    <text evidence="2">The sequence shown here is derived from an EMBL/GenBank/DDBJ whole genome shotgun (WGS) entry which is preliminary data.</text>
</comment>
<dbReference type="AlphaFoldDB" id="A0A318EE65"/>
<reference evidence="2 3" key="1">
    <citation type="submission" date="2018-04" db="EMBL/GenBank/DDBJ databases">
        <title>Genomic Encyclopedia of Type Strains, Phase IV (KMG-IV): sequencing the most valuable type-strain genomes for metagenomic binning, comparative biology and taxonomic classification.</title>
        <authorList>
            <person name="Goeker M."/>
        </authorList>
    </citation>
    <scope>NUCLEOTIDE SEQUENCE [LARGE SCALE GENOMIC DNA]</scope>
    <source>
        <strain evidence="2 3">DSM 104150</strain>
    </source>
</reference>
<dbReference type="RefSeq" id="WP_110264973.1">
    <property type="nucleotide sequence ID" value="NZ_CAKZQT010000022.1"/>
</dbReference>
<protein>
    <submittedName>
        <fullName evidence="2">Uncharacterized protein</fullName>
    </submittedName>
</protein>
<dbReference type="OrthoDB" id="7067741at2"/>
<accession>A0A318EE65</accession>
<proteinExistence type="predicted"/>
<organism evidence="2 3">
    <name type="scientific">Sinimarinibacterium flocculans</name>
    <dbReference type="NCBI Taxonomy" id="985250"/>
    <lineage>
        <taxon>Bacteria</taxon>
        <taxon>Pseudomonadati</taxon>
        <taxon>Pseudomonadota</taxon>
        <taxon>Gammaproteobacteria</taxon>
        <taxon>Nevskiales</taxon>
        <taxon>Nevskiaceae</taxon>
        <taxon>Sinimarinibacterium</taxon>
    </lineage>
</organism>
<keyword evidence="3" id="KW-1185">Reference proteome</keyword>
<sequence length="95" mass="10650">MIRKAAQSKPRRPATRRRQAEPLEVDLTVSFRFGSEPEDRITPIDGRRLPMVNSVFQNRDRILRAFVGLMFKAGLSSPRVVGHLLPAAGAKRRGA</sequence>
<dbReference type="Proteomes" id="UP000248330">
    <property type="component" value="Unassembled WGS sequence"/>
</dbReference>
<name>A0A318EE65_9GAMM</name>